<dbReference type="RefSeq" id="WP_201116202.1">
    <property type="nucleotide sequence ID" value="NZ_CP067993.1"/>
</dbReference>
<evidence type="ECO:0000256" key="7">
    <source>
        <dbReference type="ARBA" id="ARBA00023319"/>
    </source>
</evidence>
<dbReference type="PRINTS" id="PR00969">
    <property type="entry name" value="CHAPERONPILI"/>
</dbReference>
<dbReference type="PANTHER" id="PTHR30251:SF2">
    <property type="entry name" value="FIMBRIAL CHAPERONE YADV-RELATED"/>
    <property type="match status" value="1"/>
</dbReference>
<dbReference type="InterPro" id="IPR001829">
    <property type="entry name" value="Pili_assmbl_chaperone_bac"/>
</dbReference>
<reference evidence="12 13" key="1">
    <citation type="submission" date="2021-01" db="EMBL/GenBank/DDBJ databases">
        <title>Genome Characterization of a novel Stenotrophomonas isolate with high keratinase activity.</title>
        <authorList>
            <person name="Cao Z.-J."/>
        </authorList>
    </citation>
    <scope>NUCLEOTIDE SEQUENCE [LARGE SCALE GENOMIC DNA]</scope>
    <source>
        <strain evidence="12 13">DHHJ</strain>
    </source>
</reference>
<dbReference type="Pfam" id="PF02753">
    <property type="entry name" value="PapD_C"/>
    <property type="match status" value="1"/>
</dbReference>
<accession>A0ABD7BZH0</accession>
<gene>
    <name evidence="12" type="ORF">JJL50_11190</name>
</gene>
<evidence type="ECO:0000256" key="8">
    <source>
        <dbReference type="RuleBase" id="RU003918"/>
    </source>
</evidence>
<evidence type="ECO:0000259" key="10">
    <source>
        <dbReference type="Pfam" id="PF00345"/>
    </source>
</evidence>
<dbReference type="GO" id="GO:0042597">
    <property type="term" value="C:periplasmic space"/>
    <property type="evidence" value="ECO:0007669"/>
    <property type="project" value="UniProtKB-SubCell"/>
</dbReference>
<evidence type="ECO:0000256" key="1">
    <source>
        <dbReference type="ARBA" id="ARBA00004418"/>
    </source>
</evidence>
<evidence type="ECO:0000256" key="6">
    <source>
        <dbReference type="ARBA" id="ARBA00023186"/>
    </source>
</evidence>
<dbReference type="InterPro" id="IPR050643">
    <property type="entry name" value="Periplasmic_pilus_chap"/>
</dbReference>
<evidence type="ECO:0000313" key="13">
    <source>
        <dbReference type="Proteomes" id="UP000596095"/>
    </source>
</evidence>
<dbReference type="Gene3D" id="2.60.40.10">
    <property type="entry name" value="Immunoglobulins"/>
    <property type="match status" value="2"/>
</dbReference>
<dbReference type="InterPro" id="IPR016147">
    <property type="entry name" value="Pili_assmbl_chaperone_N"/>
</dbReference>
<dbReference type="SUPFAM" id="SSF49354">
    <property type="entry name" value="PapD-like"/>
    <property type="match status" value="1"/>
</dbReference>
<feature type="signal peptide" evidence="9">
    <location>
        <begin position="1"/>
        <end position="26"/>
    </location>
</feature>
<dbReference type="EMBL" id="CP067993">
    <property type="protein sequence ID" value="QQQ40545.1"/>
    <property type="molecule type" value="Genomic_DNA"/>
</dbReference>
<comment type="similarity">
    <text evidence="2 8">Belongs to the periplasmic pilus chaperone family.</text>
</comment>
<dbReference type="PANTHER" id="PTHR30251">
    <property type="entry name" value="PILUS ASSEMBLY CHAPERONE"/>
    <property type="match status" value="1"/>
</dbReference>
<dbReference type="InterPro" id="IPR016148">
    <property type="entry name" value="Pili_assmbl_chaperone_C"/>
</dbReference>
<keyword evidence="5" id="KW-0574">Periplasm</keyword>
<keyword evidence="4 9" id="KW-0732">Signal</keyword>
<dbReference type="InterPro" id="IPR013783">
    <property type="entry name" value="Ig-like_fold"/>
</dbReference>
<comment type="subcellular location">
    <subcellularLocation>
        <location evidence="1 8">Periplasm</location>
    </subcellularLocation>
</comment>
<keyword evidence="3" id="KW-1029">Fimbrium biogenesis</keyword>
<feature type="chain" id="PRO_5044742473" evidence="9">
    <location>
        <begin position="27"/>
        <end position="250"/>
    </location>
</feature>
<dbReference type="Proteomes" id="UP000596095">
    <property type="component" value="Chromosome"/>
</dbReference>
<dbReference type="AlphaFoldDB" id="A0ABD7BZH0"/>
<dbReference type="Pfam" id="PF00345">
    <property type="entry name" value="PapD_N"/>
    <property type="match status" value="1"/>
</dbReference>
<evidence type="ECO:0000256" key="2">
    <source>
        <dbReference type="ARBA" id="ARBA00007399"/>
    </source>
</evidence>
<keyword evidence="7" id="KW-0393">Immunoglobulin domain</keyword>
<evidence type="ECO:0000256" key="5">
    <source>
        <dbReference type="ARBA" id="ARBA00022764"/>
    </source>
</evidence>
<evidence type="ECO:0000256" key="9">
    <source>
        <dbReference type="SAM" id="SignalP"/>
    </source>
</evidence>
<evidence type="ECO:0000259" key="11">
    <source>
        <dbReference type="Pfam" id="PF02753"/>
    </source>
</evidence>
<organism evidence="12 13">
    <name type="scientific">Stenotrophomonas maltophilia</name>
    <name type="common">Pseudomonas maltophilia</name>
    <name type="synonym">Xanthomonas maltophilia</name>
    <dbReference type="NCBI Taxonomy" id="40324"/>
    <lineage>
        <taxon>Bacteria</taxon>
        <taxon>Pseudomonadati</taxon>
        <taxon>Pseudomonadota</taxon>
        <taxon>Gammaproteobacteria</taxon>
        <taxon>Lysobacterales</taxon>
        <taxon>Lysobacteraceae</taxon>
        <taxon>Stenotrophomonas</taxon>
        <taxon>Stenotrophomonas maltophilia group</taxon>
    </lineage>
</organism>
<feature type="domain" description="Pili assembly chaperone C-terminal" evidence="11">
    <location>
        <begin position="178"/>
        <end position="241"/>
    </location>
</feature>
<evidence type="ECO:0000256" key="3">
    <source>
        <dbReference type="ARBA" id="ARBA00022558"/>
    </source>
</evidence>
<keyword evidence="6 8" id="KW-0143">Chaperone</keyword>
<protein>
    <submittedName>
        <fullName evidence="12">Molecular chaperone</fullName>
    </submittedName>
</protein>
<feature type="domain" description="Pili assembly chaperone N-terminal" evidence="10">
    <location>
        <begin position="27"/>
        <end position="150"/>
    </location>
</feature>
<dbReference type="InterPro" id="IPR018046">
    <property type="entry name" value="Pili_assmbl_chaperone_CS"/>
</dbReference>
<evidence type="ECO:0000256" key="4">
    <source>
        <dbReference type="ARBA" id="ARBA00022729"/>
    </source>
</evidence>
<sequence length="250" mass="27021">MNAMYRTAFRVGFAFSALSMALAANAGVQIDGTRVIFNEGMPEATIRVSNKNNVPVLLQSWVDTLAVSATPTSTTAPFLVLPPISRVEAGKGQVLRMRMTSQSLPKDQESAFWLNMLEVPAVVSEREPHDGHLQVTVRNRIKIFYRPKGLDSKGAGRAAGNVQWTLSAGADGATLQAKNDSPYHVSMVKAWLVEGQKETEAQGMQMLAPHSTTSFTVPGIGRLPPNATLKVRYINDFGGVVNTTLPLAMP</sequence>
<dbReference type="InterPro" id="IPR008962">
    <property type="entry name" value="PapD-like_sf"/>
</dbReference>
<dbReference type="PROSITE" id="PS00635">
    <property type="entry name" value="PILI_CHAPERONE"/>
    <property type="match status" value="1"/>
</dbReference>
<dbReference type="SUPFAM" id="SSF49584">
    <property type="entry name" value="Periplasmic chaperone C-domain"/>
    <property type="match status" value="1"/>
</dbReference>
<dbReference type="InterPro" id="IPR036316">
    <property type="entry name" value="Pili_assmbl_chap_C_dom_sf"/>
</dbReference>
<name>A0ABD7BZH0_STEMA</name>
<evidence type="ECO:0000313" key="12">
    <source>
        <dbReference type="EMBL" id="QQQ40545.1"/>
    </source>
</evidence>
<proteinExistence type="inferred from homology"/>